<keyword evidence="4" id="KW-1185">Reference proteome</keyword>
<keyword evidence="1" id="KW-0472">Membrane</keyword>
<dbReference type="AlphaFoldDB" id="E0THY6"/>
<feature type="domain" description="PepSY" evidence="2">
    <location>
        <begin position="109"/>
        <end position="172"/>
    </location>
</feature>
<evidence type="ECO:0000313" key="4">
    <source>
        <dbReference type="Proteomes" id="UP000001302"/>
    </source>
</evidence>
<dbReference type="PANTHER" id="PTHR34219">
    <property type="entry name" value="IRON-REGULATED INNER MEMBRANE PROTEIN-RELATED"/>
    <property type="match status" value="1"/>
</dbReference>
<dbReference type="HOGENOM" id="CLU_066006_0_0_5"/>
<dbReference type="eggNOG" id="COG3182">
    <property type="taxonomic scope" value="Bacteria"/>
</dbReference>
<sequence length="239" mass="26786">MVLLRWAVRLHKWLALIIGLQVMLWILGGFVMSVLPIERVRGEHKIADHPTQAVRPGAIVSLQEAVEAAGMDAVEQSALSRLLGEPVWELRGGARTAIVDAEAGIILSPISEELARRVAEYDFAGDGHVSTVRMLSDPPSEYGPGGPVWQVQFDDDGNTRLYIDPDTGVVRARRSDTWRLFDFFWRLHVMDYDDGADFNHPLLIISAGLGLIVSVSGLTILVFRMRRSYGQWQSTRRRR</sequence>
<dbReference type="EMBL" id="CP002156">
    <property type="protein sequence ID" value="ADM10797.1"/>
    <property type="molecule type" value="Genomic_DNA"/>
</dbReference>
<dbReference type="InterPro" id="IPR005625">
    <property type="entry name" value="PepSY-ass_TM"/>
</dbReference>
<dbReference type="OrthoDB" id="9806195at2"/>
<organism evidence="3 4">
    <name type="scientific">Parvularcula bermudensis (strain ATCC BAA-594 / HTCC2503 / KCTC 12087)</name>
    <dbReference type="NCBI Taxonomy" id="314260"/>
    <lineage>
        <taxon>Bacteria</taxon>
        <taxon>Pseudomonadati</taxon>
        <taxon>Pseudomonadota</taxon>
        <taxon>Alphaproteobacteria</taxon>
        <taxon>Parvularculales</taxon>
        <taxon>Parvularculaceae</taxon>
        <taxon>Parvularcula</taxon>
    </lineage>
</organism>
<dbReference type="RefSeq" id="WP_013301771.1">
    <property type="nucleotide sequence ID" value="NC_014414.1"/>
</dbReference>
<feature type="transmembrane region" description="Helical" evidence="1">
    <location>
        <begin position="12"/>
        <end position="35"/>
    </location>
</feature>
<name>E0THY6_PARBH</name>
<proteinExistence type="predicted"/>
<accession>E0THY6</accession>
<dbReference type="Pfam" id="PF03929">
    <property type="entry name" value="PepSY_TM"/>
    <property type="match status" value="1"/>
</dbReference>
<reference evidence="3 4" key="2">
    <citation type="journal article" date="2011" name="J. Bacteriol.">
        <title>Complete genome sequence of strain HTCC2503T of Parvularcula bermudensis, the type species of the order "Parvularculales" in the class Alphaproteobacteria.</title>
        <authorList>
            <person name="Oh H.M."/>
            <person name="Kang I."/>
            <person name="Vergin K.L."/>
            <person name="Kang D."/>
            <person name="Rhee K.H."/>
            <person name="Giovannoni S.J."/>
            <person name="Cho J.C."/>
        </authorList>
    </citation>
    <scope>NUCLEOTIDE SEQUENCE [LARGE SCALE GENOMIC DNA]</scope>
    <source>
        <strain evidence="4">ATCC BAA-594 / HTCC2503 / KCTC 12087</strain>
    </source>
</reference>
<protein>
    <submittedName>
        <fullName evidence="3">Uncharacterized conserved membrane protein</fullName>
    </submittedName>
</protein>
<evidence type="ECO:0000259" key="2">
    <source>
        <dbReference type="Pfam" id="PF03413"/>
    </source>
</evidence>
<dbReference type="Pfam" id="PF03413">
    <property type="entry name" value="PepSY"/>
    <property type="match status" value="1"/>
</dbReference>
<keyword evidence="1" id="KW-1133">Transmembrane helix</keyword>
<keyword evidence="1" id="KW-0812">Transmembrane</keyword>
<dbReference type="KEGG" id="pbr:PB2503_00140"/>
<feature type="transmembrane region" description="Helical" evidence="1">
    <location>
        <begin position="202"/>
        <end position="223"/>
    </location>
</feature>
<dbReference type="Proteomes" id="UP000001302">
    <property type="component" value="Chromosome"/>
</dbReference>
<dbReference type="STRING" id="314260.PB2503_00140"/>
<reference evidence="4" key="1">
    <citation type="submission" date="2010-08" db="EMBL/GenBank/DDBJ databases">
        <title>Genome sequence of Parvularcula bermudensis HTCC2503.</title>
        <authorList>
            <person name="Kang D.-M."/>
            <person name="Oh H.-M."/>
            <person name="Cho J.-C."/>
        </authorList>
    </citation>
    <scope>NUCLEOTIDE SEQUENCE [LARGE SCALE GENOMIC DNA]</scope>
    <source>
        <strain evidence="4">ATCC BAA-594 / HTCC2503 / KCTC 12087</strain>
    </source>
</reference>
<dbReference type="InterPro" id="IPR025711">
    <property type="entry name" value="PepSY"/>
</dbReference>
<evidence type="ECO:0000313" key="3">
    <source>
        <dbReference type="EMBL" id="ADM10797.1"/>
    </source>
</evidence>
<dbReference type="PANTHER" id="PTHR34219:SF6">
    <property type="entry name" value="BLR3280 PROTEIN"/>
    <property type="match status" value="1"/>
</dbReference>
<gene>
    <name evidence="3" type="ordered locus">PB2503_00140</name>
</gene>
<evidence type="ECO:0000256" key="1">
    <source>
        <dbReference type="SAM" id="Phobius"/>
    </source>
</evidence>